<dbReference type="Proteomes" id="UP000076154">
    <property type="component" value="Unassembled WGS sequence"/>
</dbReference>
<dbReference type="EMBL" id="LUEZ02000007">
    <property type="protein sequence ID" value="RDB30163.1"/>
    <property type="molecule type" value="Genomic_DNA"/>
</dbReference>
<feature type="compositionally biased region" description="Basic and acidic residues" evidence="1">
    <location>
        <begin position="60"/>
        <end position="82"/>
    </location>
</feature>
<evidence type="ECO:0000313" key="2">
    <source>
        <dbReference type="EMBL" id="RDB30163.1"/>
    </source>
</evidence>
<gene>
    <name evidence="2" type="ORF">Hypma_012363</name>
</gene>
<name>A0A369KEF7_HYPMA</name>
<evidence type="ECO:0000313" key="3">
    <source>
        <dbReference type="Proteomes" id="UP000076154"/>
    </source>
</evidence>
<reference evidence="2" key="1">
    <citation type="submission" date="2018-04" db="EMBL/GenBank/DDBJ databases">
        <title>Whole genome sequencing of Hypsizygus marmoreus.</title>
        <authorList>
            <person name="Choi I.-G."/>
            <person name="Min B."/>
            <person name="Kim J.-G."/>
            <person name="Kim S."/>
            <person name="Oh Y.-L."/>
            <person name="Kong W.-S."/>
            <person name="Park H."/>
            <person name="Jeong J."/>
            <person name="Song E.-S."/>
        </authorList>
    </citation>
    <scope>NUCLEOTIDE SEQUENCE [LARGE SCALE GENOMIC DNA]</scope>
    <source>
        <strain evidence="2">51987-8</strain>
    </source>
</reference>
<proteinExistence type="predicted"/>
<feature type="region of interest" description="Disordered" evidence="1">
    <location>
        <begin position="28"/>
        <end position="82"/>
    </location>
</feature>
<keyword evidence="3" id="KW-1185">Reference proteome</keyword>
<evidence type="ECO:0000256" key="1">
    <source>
        <dbReference type="SAM" id="MobiDB-lite"/>
    </source>
</evidence>
<organism evidence="2 3">
    <name type="scientific">Hypsizygus marmoreus</name>
    <name type="common">White beech mushroom</name>
    <name type="synonym">Agaricus marmoreus</name>
    <dbReference type="NCBI Taxonomy" id="39966"/>
    <lineage>
        <taxon>Eukaryota</taxon>
        <taxon>Fungi</taxon>
        <taxon>Dikarya</taxon>
        <taxon>Basidiomycota</taxon>
        <taxon>Agaricomycotina</taxon>
        <taxon>Agaricomycetes</taxon>
        <taxon>Agaricomycetidae</taxon>
        <taxon>Agaricales</taxon>
        <taxon>Tricholomatineae</taxon>
        <taxon>Lyophyllaceae</taxon>
        <taxon>Hypsizygus</taxon>
    </lineage>
</organism>
<accession>A0A369KEF7</accession>
<dbReference type="AlphaFoldDB" id="A0A369KEF7"/>
<dbReference type="InParanoid" id="A0A369KEF7"/>
<sequence>MPSSTLLSATVRPRIALTLATHSPRTFRRVPYTLAPEPEAGEEQPKPAENTATATVAQDSGKKDDGKVKAEDDANEVERGSK</sequence>
<protein>
    <submittedName>
        <fullName evidence="2">Uncharacterized protein</fullName>
    </submittedName>
</protein>
<comment type="caution">
    <text evidence="2">The sequence shown here is derived from an EMBL/GenBank/DDBJ whole genome shotgun (WGS) entry which is preliminary data.</text>
</comment>